<evidence type="ECO:0000313" key="1">
    <source>
        <dbReference type="EMBL" id="MBX74226.1"/>
    </source>
</evidence>
<name>A0A2P2R4P2_RHIMU</name>
<dbReference type="AlphaFoldDB" id="A0A2P2R4P2"/>
<reference evidence="1" key="1">
    <citation type="submission" date="2018-02" db="EMBL/GenBank/DDBJ databases">
        <title>Rhizophora mucronata_Transcriptome.</title>
        <authorList>
            <person name="Meera S.P."/>
            <person name="Sreeshan A."/>
            <person name="Augustine A."/>
        </authorList>
    </citation>
    <scope>NUCLEOTIDE SEQUENCE</scope>
    <source>
        <tissue evidence="1">Leaf</tissue>
    </source>
</reference>
<accession>A0A2P2R4P2</accession>
<organism evidence="1">
    <name type="scientific">Rhizophora mucronata</name>
    <name type="common">Asiatic mangrove</name>
    <dbReference type="NCBI Taxonomy" id="61149"/>
    <lineage>
        <taxon>Eukaryota</taxon>
        <taxon>Viridiplantae</taxon>
        <taxon>Streptophyta</taxon>
        <taxon>Embryophyta</taxon>
        <taxon>Tracheophyta</taxon>
        <taxon>Spermatophyta</taxon>
        <taxon>Magnoliopsida</taxon>
        <taxon>eudicotyledons</taxon>
        <taxon>Gunneridae</taxon>
        <taxon>Pentapetalae</taxon>
        <taxon>rosids</taxon>
        <taxon>fabids</taxon>
        <taxon>Malpighiales</taxon>
        <taxon>Rhizophoraceae</taxon>
        <taxon>Rhizophora</taxon>
    </lineage>
</organism>
<sequence>MAKLSVICGSNIKPLLLFSFQISATTSSLPRNWILT</sequence>
<protein>
    <submittedName>
        <fullName evidence="1">Uncharacterized protein</fullName>
    </submittedName>
</protein>
<proteinExistence type="predicted"/>
<dbReference type="EMBL" id="GGEC01093742">
    <property type="protein sequence ID" value="MBX74226.1"/>
    <property type="molecule type" value="Transcribed_RNA"/>
</dbReference>